<evidence type="ECO:0000313" key="3">
    <source>
        <dbReference type="Proteomes" id="UP000291838"/>
    </source>
</evidence>
<organism evidence="2 3">
    <name type="scientific">Nocardioides glacieisoli</name>
    <dbReference type="NCBI Taxonomy" id="1168730"/>
    <lineage>
        <taxon>Bacteria</taxon>
        <taxon>Bacillati</taxon>
        <taxon>Actinomycetota</taxon>
        <taxon>Actinomycetes</taxon>
        <taxon>Propionibacteriales</taxon>
        <taxon>Nocardioidaceae</taxon>
        <taxon>Nocardioides</taxon>
    </lineage>
</organism>
<dbReference type="AlphaFoldDB" id="A0A4Q2S4A0"/>
<sequence>MHEQVQEGRTVVVDRGLHLRLRTDMTVDVVRHARGVLAVGVAAVVLGVVLARPVTGVVVALVVVVGWAVLRWLHLGRTMRHGLGVGQSITVGHRLDGDPAVVVTDATGEVELGRGSVLVVTRFRSYVTVHGRQLSFVLPAGLLTEAEIGFLEGHLATPEGAESAPEPASALPLSLTLTEDVTARTGAAIARAVTLSADSMMPVVSALAFLAVGAAVRSGAWLSVGAVIAVVWVLTTPRVALRARSAVRSAYPLGRTLRAEVTADSITTELDAVVLAVRWEMYDARRVTADAVLLRRKGPFLSPDVFSVYPRDLFDDASIKTLTAALPRGF</sequence>
<dbReference type="EMBL" id="SDWS01000001">
    <property type="protein sequence ID" value="RYB96497.1"/>
    <property type="molecule type" value="Genomic_DNA"/>
</dbReference>
<dbReference type="OrthoDB" id="9834474at2"/>
<feature type="transmembrane region" description="Helical" evidence="1">
    <location>
        <begin position="56"/>
        <end position="73"/>
    </location>
</feature>
<evidence type="ECO:0000313" key="2">
    <source>
        <dbReference type="EMBL" id="RYB96497.1"/>
    </source>
</evidence>
<reference evidence="2 3" key="1">
    <citation type="submission" date="2019-01" db="EMBL/GenBank/DDBJ databases">
        <title>Novel species of Nocardioides.</title>
        <authorList>
            <person name="Liu Q."/>
            <person name="Xin Y.-H."/>
        </authorList>
    </citation>
    <scope>NUCLEOTIDE SEQUENCE [LARGE SCALE GENOMIC DNA]</scope>
    <source>
        <strain evidence="2 3">HLT3-15</strain>
    </source>
</reference>
<keyword evidence="1" id="KW-0472">Membrane</keyword>
<dbReference type="Proteomes" id="UP000291838">
    <property type="component" value="Unassembled WGS sequence"/>
</dbReference>
<keyword evidence="1" id="KW-0812">Transmembrane</keyword>
<keyword evidence="1" id="KW-1133">Transmembrane helix</keyword>
<evidence type="ECO:0000256" key="1">
    <source>
        <dbReference type="SAM" id="Phobius"/>
    </source>
</evidence>
<comment type="caution">
    <text evidence="2">The sequence shown here is derived from an EMBL/GenBank/DDBJ whole genome shotgun (WGS) entry which is preliminary data.</text>
</comment>
<feature type="transmembrane region" description="Helical" evidence="1">
    <location>
        <begin position="192"/>
        <end position="214"/>
    </location>
</feature>
<proteinExistence type="predicted"/>
<feature type="transmembrane region" description="Helical" evidence="1">
    <location>
        <begin position="220"/>
        <end position="241"/>
    </location>
</feature>
<name>A0A4Q2S4A0_9ACTN</name>
<keyword evidence="3" id="KW-1185">Reference proteome</keyword>
<gene>
    <name evidence="2" type="ORF">EUA06_02700</name>
</gene>
<protein>
    <submittedName>
        <fullName evidence="2">Uncharacterized protein</fullName>
    </submittedName>
</protein>
<feature type="transmembrane region" description="Helical" evidence="1">
    <location>
        <begin position="29"/>
        <end position="50"/>
    </location>
</feature>
<accession>A0A4Q2S4A0</accession>
<dbReference type="RefSeq" id="WP_129473446.1">
    <property type="nucleotide sequence ID" value="NZ_SDWS01000001.1"/>
</dbReference>